<keyword evidence="1" id="KW-0808">Transferase</keyword>
<evidence type="ECO:0000313" key="1">
    <source>
        <dbReference type="EMBL" id="QZE13723.1"/>
    </source>
</evidence>
<gene>
    <name evidence="1" type="primary">cmk</name>
    <name evidence="1" type="ORF">K4L44_14305</name>
</gene>
<evidence type="ECO:0000313" key="2">
    <source>
        <dbReference type="Proteomes" id="UP000826212"/>
    </source>
</evidence>
<proteinExistence type="predicted"/>
<dbReference type="EC" id="2.7.4.25" evidence="1"/>
<keyword evidence="2" id="KW-1185">Reference proteome</keyword>
<reference evidence="1" key="1">
    <citation type="submission" date="2021-08" db="EMBL/GenBank/DDBJ databases">
        <title>Novel anaerobic bacterium isolated from sea squirt in East Sea, Republic of Korea.</title>
        <authorList>
            <person name="Nguyen T.H."/>
            <person name="Li Z."/>
            <person name="Lee Y.-J."/>
            <person name="Ko J."/>
            <person name="Kim S.-G."/>
        </authorList>
    </citation>
    <scope>NUCLEOTIDE SEQUENCE</scope>
    <source>
        <strain evidence="1">KCTC 25031</strain>
    </source>
</reference>
<name>A0AC61NDT0_9BACT</name>
<keyword evidence="1" id="KW-0418">Kinase</keyword>
<dbReference type="Proteomes" id="UP000826212">
    <property type="component" value="Chromosome"/>
</dbReference>
<protein>
    <submittedName>
        <fullName evidence="1">(D)CMP kinase</fullName>
        <ecNumber evidence="1">2.7.4.25</ecNumber>
    </submittedName>
</protein>
<sequence>MEGKKTKLVIAIDGFSSCGKSTMAKDIAKRMEYIYVDTGAMYRAVTLYAIRHQMILEDEVSKEALVQDLDKIVITFQYDENSKSNETYLNGENVENEIRQLEVSNSVSLIAAIAEVRHHLVRLQQVFGNDSGVVMDGRDIGTVVFPNADLKIFMTADPMIRAKRRFDELTEKGEMVSLEAILANVEKRDHIDQTRDESPLVKADDAIVLDNSHLTPKEQTALVMQWIEDKIDKKDL</sequence>
<organism evidence="1 2">
    <name type="scientific">Halosquirtibacter laminarini</name>
    <dbReference type="NCBI Taxonomy" id="3374600"/>
    <lineage>
        <taxon>Bacteria</taxon>
        <taxon>Pseudomonadati</taxon>
        <taxon>Bacteroidota</taxon>
        <taxon>Bacteroidia</taxon>
        <taxon>Marinilabiliales</taxon>
        <taxon>Prolixibacteraceae</taxon>
        <taxon>Halosquirtibacter</taxon>
    </lineage>
</organism>
<accession>A0AC61NDT0</accession>
<dbReference type="EMBL" id="CP081303">
    <property type="protein sequence ID" value="QZE13723.1"/>
    <property type="molecule type" value="Genomic_DNA"/>
</dbReference>